<proteinExistence type="predicted"/>
<evidence type="ECO:0000313" key="2">
    <source>
        <dbReference type="EMBL" id="NNV57372.1"/>
    </source>
</evidence>
<evidence type="ECO:0000313" key="3">
    <source>
        <dbReference type="Proteomes" id="UP000598971"/>
    </source>
</evidence>
<dbReference type="RefSeq" id="WP_171609320.1">
    <property type="nucleotide sequence ID" value="NZ_WHPF01000014.1"/>
</dbReference>
<protein>
    <submittedName>
        <fullName evidence="2">Uncharacterized protein</fullName>
    </submittedName>
</protein>
<organism evidence="2 3">
    <name type="scientific">Limnovirga soli</name>
    <dbReference type="NCBI Taxonomy" id="2656915"/>
    <lineage>
        <taxon>Bacteria</taxon>
        <taxon>Pseudomonadati</taxon>
        <taxon>Bacteroidota</taxon>
        <taxon>Chitinophagia</taxon>
        <taxon>Chitinophagales</taxon>
        <taxon>Chitinophagaceae</taxon>
        <taxon>Limnovirga</taxon>
    </lineage>
</organism>
<comment type="caution">
    <text evidence="2">The sequence shown here is derived from an EMBL/GenBank/DDBJ whole genome shotgun (WGS) entry which is preliminary data.</text>
</comment>
<evidence type="ECO:0000256" key="1">
    <source>
        <dbReference type="SAM" id="MobiDB-lite"/>
    </source>
</evidence>
<accession>A0A8J8FH82</accession>
<dbReference type="EMBL" id="WHPF01000014">
    <property type="protein sequence ID" value="NNV57372.1"/>
    <property type="molecule type" value="Genomic_DNA"/>
</dbReference>
<sequence>MIPETITLKQMVQAMDTGQTFSIGFRTCNTQLNTGGEWLEYKEAYKEKAPTHNGIASGGPMETSRHKRNPKHWQNSTRNITILPDGNLVKIHLRLVRRFNNKVVM</sequence>
<gene>
    <name evidence="2" type="ORF">GD597_18010</name>
</gene>
<keyword evidence="3" id="KW-1185">Reference proteome</keyword>
<dbReference type="AlphaFoldDB" id="A0A8J8FH82"/>
<dbReference type="Proteomes" id="UP000598971">
    <property type="component" value="Unassembled WGS sequence"/>
</dbReference>
<feature type="region of interest" description="Disordered" evidence="1">
    <location>
        <begin position="50"/>
        <end position="73"/>
    </location>
</feature>
<reference evidence="2" key="1">
    <citation type="submission" date="2019-10" db="EMBL/GenBank/DDBJ databases">
        <title>Draft genome sequence of Panacibacter sp. KCS-6.</title>
        <authorList>
            <person name="Yim K.J."/>
        </authorList>
    </citation>
    <scope>NUCLEOTIDE SEQUENCE</scope>
    <source>
        <strain evidence="2">KCS-6</strain>
    </source>
</reference>
<name>A0A8J8FH82_9BACT</name>